<evidence type="ECO:0000256" key="2">
    <source>
        <dbReference type="ARBA" id="ARBA00022840"/>
    </source>
</evidence>
<proteinExistence type="predicted"/>
<dbReference type="AlphaFoldDB" id="A0A673LJG8"/>
<dbReference type="PANTHER" id="PTHR11361">
    <property type="entry name" value="DNA MISMATCH REPAIR PROTEIN MUTS FAMILY MEMBER"/>
    <property type="match status" value="1"/>
</dbReference>
<dbReference type="SUPFAM" id="SSF48334">
    <property type="entry name" value="DNA repair protein MutS, domain III"/>
    <property type="match status" value="1"/>
</dbReference>
<evidence type="ECO:0000256" key="4">
    <source>
        <dbReference type="ARBA" id="ARBA00023204"/>
    </source>
</evidence>
<evidence type="ECO:0000259" key="5">
    <source>
        <dbReference type="SMART" id="SM00534"/>
    </source>
</evidence>
<dbReference type="InterPro" id="IPR045076">
    <property type="entry name" value="MutS"/>
</dbReference>
<evidence type="ECO:0000313" key="7">
    <source>
        <dbReference type="Proteomes" id="UP000472270"/>
    </source>
</evidence>
<dbReference type="GO" id="GO:0030983">
    <property type="term" value="F:mismatched DNA binding"/>
    <property type="evidence" value="ECO:0007669"/>
    <property type="project" value="InterPro"/>
</dbReference>
<dbReference type="Ensembl" id="ENSSRHT00000079582.1">
    <property type="protein sequence ID" value="ENSSRHP00000077472.1"/>
    <property type="gene ID" value="ENSSRHG00000038438.1"/>
</dbReference>
<keyword evidence="3" id="KW-0238">DNA-binding</keyword>
<dbReference type="GO" id="GO:0140664">
    <property type="term" value="F:ATP-dependent DNA damage sensor activity"/>
    <property type="evidence" value="ECO:0007669"/>
    <property type="project" value="InterPro"/>
</dbReference>
<keyword evidence="7" id="KW-1185">Reference proteome</keyword>
<dbReference type="InterPro" id="IPR027417">
    <property type="entry name" value="P-loop_NTPase"/>
</dbReference>
<evidence type="ECO:0000313" key="6">
    <source>
        <dbReference type="Ensembl" id="ENSSRHP00000077472.1"/>
    </source>
</evidence>
<sequence>LIEVKNSMSSIVPPDWVKINSTKVVGRYHTPFIVEKYCHLQQLREQLIIDCNHEWINFLQLFGDHYYILRKAVCHLATMDCLLSLAQVTKENNYCRPEVLEEKSQILITAGKHPVITSLIGDQDQYVPNDTHLQGDGKRAMIITGPNMGGKSSYIRQVALVTIMAQLGSFVPAREASVGFVDGIYVRSGASDNISRGRSTFMEELVEASDILACATTHDGIAIAYATLESFIRNVKCMTLFVTHYPPLCELERLYPQHMGNYHMAFLLNEPESTSDEEQVQPEFITFLYQLIEGAVARSYGLNVARLAEIPESILRTAAFKSKELEALVNNTEVRGLIGYTMEKEHSLLDWRKCCL</sequence>
<dbReference type="GO" id="GO:0005524">
    <property type="term" value="F:ATP binding"/>
    <property type="evidence" value="ECO:0007669"/>
    <property type="project" value="UniProtKB-KW"/>
</dbReference>
<keyword evidence="1" id="KW-0547">Nucleotide-binding</keyword>
<dbReference type="Gene3D" id="3.40.50.300">
    <property type="entry name" value="P-loop containing nucleotide triphosphate hydrolases"/>
    <property type="match status" value="1"/>
</dbReference>
<evidence type="ECO:0000256" key="3">
    <source>
        <dbReference type="ARBA" id="ARBA00023125"/>
    </source>
</evidence>
<dbReference type="Pfam" id="PF00488">
    <property type="entry name" value="MutS_V"/>
    <property type="match status" value="1"/>
</dbReference>
<keyword evidence="4" id="KW-0227">DNA damage</keyword>
<reference evidence="6" key="1">
    <citation type="submission" date="2025-08" db="UniProtKB">
        <authorList>
            <consortium name="Ensembl"/>
        </authorList>
    </citation>
    <scope>IDENTIFICATION</scope>
</reference>
<dbReference type="InterPro" id="IPR000432">
    <property type="entry name" value="DNA_mismatch_repair_MutS_C"/>
</dbReference>
<dbReference type="GO" id="GO:0016447">
    <property type="term" value="P:somatic recombination of immunoglobulin gene segments"/>
    <property type="evidence" value="ECO:0007669"/>
    <property type="project" value="TreeGrafter"/>
</dbReference>
<organism evidence="6 7">
    <name type="scientific">Sinocyclocheilus rhinocerous</name>
    <dbReference type="NCBI Taxonomy" id="307959"/>
    <lineage>
        <taxon>Eukaryota</taxon>
        <taxon>Metazoa</taxon>
        <taxon>Chordata</taxon>
        <taxon>Craniata</taxon>
        <taxon>Vertebrata</taxon>
        <taxon>Euteleostomi</taxon>
        <taxon>Actinopterygii</taxon>
        <taxon>Neopterygii</taxon>
        <taxon>Teleostei</taxon>
        <taxon>Ostariophysi</taxon>
        <taxon>Cypriniformes</taxon>
        <taxon>Cyprinidae</taxon>
        <taxon>Cyprininae</taxon>
        <taxon>Sinocyclocheilus</taxon>
    </lineage>
</organism>
<dbReference type="SUPFAM" id="SSF52540">
    <property type="entry name" value="P-loop containing nucleoside triphosphate hydrolases"/>
    <property type="match status" value="1"/>
</dbReference>
<accession>A0A673LJG8</accession>
<protein>
    <submittedName>
        <fullName evidence="6">MutS homolog 3 (E. coli)</fullName>
    </submittedName>
</protein>
<keyword evidence="2" id="KW-0067">ATP-binding</keyword>
<dbReference type="GO" id="GO:0006298">
    <property type="term" value="P:mismatch repair"/>
    <property type="evidence" value="ECO:0007669"/>
    <property type="project" value="InterPro"/>
</dbReference>
<dbReference type="GO" id="GO:0006312">
    <property type="term" value="P:mitotic recombination"/>
    <property type="evidence" value="ECO:0007669"/>
    <property type="project" value="TreeGrafter"/>
</dbReference>
<dbReference type="PANTHER" id="PTHR11361:SF122">
    <property type="entry name" value="DNA MISMATCH REPAIR PROTEIN MSH3"/>
    <property type="match status" value="1"/>
</dbReference>
<dbReference type="SMART" id="SM00534">
    <property type="entry name" value="MUTSac"/>
    <property type="match status" value="1"/>
</dbReference>
<dbReference type="InterPro" id="IPR036187">
    <property type="entry name" value="DNA_mismatch_repair_MutS_sf"/>
</dbReference>
<dbReference type="Proteomes" id="UP000472270">
    <property type="component" value="Unassembled WGS sequence"/>
</dbReference>
<evidence type="ECO:0000256" key="1">
    <source>
        <dbReference type="ARBA" id="ARBA00022741"/>
    </source>
</evidence>
<keyword evidence="4" id="KW-0234">DNA repair</keyword>
<dbReference type="Gene3D" id="1.10.1420.10">
    <property type="match status" value="1"/>
</dbReference>
<reference evidence="6" key="2">
    <citation type="submission" date="2025-09" db="UniProtKB">
        <authorList>
            <consortium name="Ensembl"/>
        </authorList>
    </citation>
    <scope>IDENTIFICATION</scope>
</reference>
<dbReference type="GO" id="GO:0005634">
    <property type="term" value="C:nucleus"/>
    <property type="evidence" value="ECO:0007669"/>
    <property type="project" value="TreeGrafter"/>
</dbReference>
<name>A0A673LJG8_9TELE</name>
<feature type="domain" description="DNA mismatch repair proteins mutS family" evidence="5">
    <location>
        <begin position="138"/>
        <end position="323"/>
    </location>
</feature>